<feature type="domain" description="Glycosyltransferase subfamily 4-like N-terminal" evidence="3">
    <location>
        <begin position="34"/>
        <end position="149"/>
    </location>
</feature>
<dbReference type="Pfam" id="PF13439">
    <property type="entry name" value="Glyco_transf_4"/>
    <property type="match status" value="1"/>
</dbReference>
<comment type="caution">
    <text evidence="4">The sequence shown here is derived from an EMBL/GenBank/DDBJ whole genome shotgun (WGS) entry which is preliminary data.</text>
</comment>
<sequence>MSLCPRRLAARQRCPHMKIAQVSPLFESVPPVTYGGTERVVSYLTEELVRQGHEVSLFATADSVTSAHLVPALGTSLRKGTAVPSASSWLSCHVIELGMVADLADTFDVIHFHTDYLHFCMARQLPTPHLTTLHGRLDLPELQPLYRYFNDLPLVSISNSQRAPLSWANWRATVHHGLPIDLYGFEPEADDYFLFVGRISPEKRADRAIEIAIRIGLPLYIAAKVDPADQVYFTSYIEPLLDHPLVHFIGEIREGEKHSLLSRAKALLFPIDWPEPFGLVMIEALACGTPVIAYPHGSVPEVLEHGVTGYIVSNQEDAVAAARQVERLDRRDCRAAFEQRFTAAHMTQAYLKLYERMRDEPRINGHAARHPEARLTAGQPQAPSPR</sequence>
<dbReference type="InterPro" id="IPR001296">
    <property type="entry name" value="Glyco_trans_1"/>
</dbReference>
<dbReference type="Proteomes" id="UP001158049">
    <property type="component" value="Unassembled WGS sequence"/>
</dbReference>
<evidence type="ECO:0000256" key="1">
    <source>
        <dbReference type="SAM" id="MobiDB-lite"/>
    </source>
</evidence>
<reference evidence="4 5" key="1">
    <citation type="submission" date="2017-05" db="EMBL/GenBank/DDBJ databases">
        <authorList>
            <person name="Varghese N."/>
            <person name="Submissions S."/>
        </authorList>
    </citation>
    <scope>NUCLEOTIDE SEQUENCE [LARGE SCALE GENOMIC DNA]</scope>
    <source>
        <strain evidence="4 5">DSM 26001</strain>
    </source>
</reference>
<keyword evidence="5" id="KW-1185">Reference proteome</keyword>
<evidence type="ECO:0000313" key="5">
    <source>
        <dbReference type="Proteomes" id="UP001158049"/>
    </source>
</evidence>
<feature type="domain" description="Glycosyl transferase family 1" evidence="2">
    <location>
        <begin position="187"/>
        <end position="328"/>
    </location>
</feature>
<evidence type="ECO:0000259" key="3">
    <source>
        <dbReference type="Pfam" id="PF13439"/>
    </source>
</evidence>
<dbReference type="CDD" id="cd03802">
    <property type="entry name" value="GT4_AviGT4-like"/>
    <property type="match status" value="1"/>
</dbReference>
<dbReference type="Pfam" id="PF00534">
    <property type="entry name" value="Glycos_transf_1"/>
    <property type="match status" value="1"/>
</dbReference>
<dbReference type="PANTHER" id="PTHR12526">
    <property type="entry name" value="GLYCOSYLTRANSFERASE"/>
    <property type="match status" value="1"/>
</dbReference>
<dbReference type="InterPro" id="IPR028098">
    <property type="entry name" value="Glyco_trans_4-like_N"/>
</dbReference>
<feature type="region of interest" description="Disordered" evidence="1">
    <location>
        <begin position="366"/>
        <end position="386"/>
    </location>
</feature>
<accession>A0ABY1QPF9</accession>
<organism evidence="4 5">
    <name type="scientific">Noviherbaspirillum suwonense</name>
    <dbReference type="NCBI Taxonomy" id="1224511"/>
    <lineage>
        <taxon>Bacteria</taxon>
        <taxon>Pseudomonadati</taxon>
        <taxon>Pseudomonadota</taxon>
        <taxon>Betaproteobacteria</taxon>
        <taxon>Burkholderiales</taxon>
        <taxon>Oxalobacteraceae</taxon>
        <taxon>Noviherbaspirillum</taxon>
    </lineage>
</organism>
<protein>
    <submittedName>
        <fullName evidence="4">Glycosyltransferase involved in cell wall bisynthesis</fullName>
    </submittedName>
</protein>
<dbReference type="EMBL" id="FXUL01000022">
    <property type="protein sequence ID" value="SMP75230.1"/>
    <property type="molecule type" value="Genomic_DNA"/>
</dbReference>
<gene>
    <name evidence="4" type="ORF">SAMN06295970_12260</name>
</gene>
<dbReference type="SUPFAM" id="SSF53756">
    <property type="entry name" value="UDP-Glycosyltransferase/glycogen phosphorylase"/>
    <property type="match status" value="1"/>
</dbReference>
<dbReference type="Gene3D" id="3.40.50.2000">
    <property type="entry name" value="Glycogen Phosphorylase B"/>
    <property type="match status" value="2"/>
</dbReference>
<evidence type="ECO:0000259" key="2">
    <source>
        <dbReference type="Pfam" id="PF00534"/>
    </source>
</evidence>
<dbReference type="PANTHER" id="PTHR12526:SF595">
    <property type="entry name" value="BLL5217 PROTEIN"/>
    <property type="match status" value="1"/>
</dbReference>
<evidence type="ECO:0000313" key="4">
    <source>
        <dbReference type="EMBL" id="SMP75230.1"/>
    </source>
</evidence>
<proteinExistence type="predicted"/>
<name>A0ABY1QPF9_9BURK</name>